<sequence length="190" mass="19938">MRHSKSSAAARRLLGALSPHFEHAWPWPLVVQIVDATDFDSTLISGEIEAATASLGAAPTTLLALTKANLTPRLDEADLLYLQYRAQQRGPLLRCLSAHPVAANSLDGVTELASAVLAAARGSEVVVCGASRVGKASLARALAQHGCEVRDTAPLDLPWRTPILPPLDGDTPALLLPQPPLLIEPGQGVA</sequence>
<organism evidence="1 2">
    <name type="scientific">Emiliania huxleyi (strain CCMP1516)</name>
    <dbReference type="NCBI Taxonomy" id="280463"/>
    <lineage>
        <taxon>Eukaryota</taxon>
        <taxon>Haptista</taxon>
        <taxon>Haptophyta</taxon>
        <taxon>Prymnesiophyceae</taxon>
        <taxon>Isochrysidales</taxon>
        <taxon>Noelaerhabdaceae</taxon>
        <taxon>Emiliania</taxon>
    </lineage>
</organism>
<evidence type="ECO:0008006" key="3">
    <source>
        <dbReference type="Google" id="ProtNLM"/>
    </source>
</evidence>
<dbReference type="HOGENOM" id="CLU_1430463_0_0_1"/>
<proteinExistence type="predicted"/>
<dbReference type="RefSeq" id="XP_005769640.1">
    <property type="nucleotide sequence ID" value="XM_005769583.1"/>
</dbReference>
<dbReference type="Gene3D" id="3.40.50.300">
    <property type="entry name" value="P-loop containing nucleotide triphosphate hydrolases"/>
    <property type="match status" value="1"/>
</dbReference>
<reference evidence="2" key="1">
    <citation type="journal article" date="2013" name="Nature">
        <title>Pan genome of the phytoplankton Emiliania underpins its global distribution.</title>
        <authorList>
            <person name="Read B.A."/>
            <person name="Kegel J."/>
            <person name="Klute M.J."/>
            <person name="Kuo A."/>
            <person name="Lefebvre S.C."/>
            <person name="Maumus F."/>
            <person name="Mayer C."/>
            <person name="Miller J."/>
            <person name="Monier A."/>
            <person name="Salamov A."/>
            <person name="Young J."/>
            <person name="Aguilar M."/>
            <person name="Claverie J.M."/>
            <person name="Frickenhaus S."/>
            <person name="Gonzalez K."/>
            <person name="Herman E.K."/>
            <person name="Lin Y.C."/>
            <person name="Napier J."/>
            <person name="Ogata H."/>
            <person name="Sarno A.F."/>
            <person name="Shmutz J."/>
            <person name="Schroeder D."/>
            <person name="de Vargas C."/>
            <person name="Verret F."/>
            <person name="von Dassow P."/>
            <person name="Valentin K."/>
            <person name="Van de Peer Y."/>
            <person name="Wheeler G."/>
            <person name="Dacks J.B."/>
            <person name="Delwiche C.F."/>
            <person name="Dyhrman S.T."/>
            <person name="Glockner G."/>
            <person name="John U."/>
            <person name="Richards T."/>
            <person name="Worden A.Z."/>
            <person name="Zhang X."/>
            <person name="Grigoriev I.V."/>
            <person name="Allen A.E."/>
            <person name="Bidle K."/>
            <person name="Borodovsky M."/>
            <person name="Bowler C."/>
            <person name="Brownlee C."/>
            <person name="Cock J.M."/>
            <person name="Elias M."/>
            <person name="Gladyshev V.N."/>
            <person name="Groth M."/>
            <person name="Guda C."/>
            <person name="Hadaegh A."/>
            <person name="Iglesias-Rodriguez M.D."/>
            <person name="Jenkins J."/>
            <person name="Jones B.M."/>
            <person name="Lawson T."/>
            <person name="Leese F."/>
            <person name="Lindquist E."/>
            <person name="Lobanov A."/>
            <person name="Lomsadze A."/>
            <person name="Malik S.B."/>
            <person name="Marsh M.E."/>
            <person name="Mackinder L."/>
            <person name="Mock T."/>
            <person name="Mueller-Roeber B."/>
            <person name="Pagarete A."/>
            <person name="Parker M."/>
            <person name="Probert I."/>
            <person name="Quesneville H."/>
            <person name="Raines C."/>
            <person name="Rensing S.A."/>
            <person name="Riano-Pachon D.M."/>
            <person name="Richier S."/>
            <person name="Rokitta S."/>
            <person name="Shiraiwa Y."/>
            <person name="Soanes D.M."/>
            <person name="van der Giezen M."/>
            <person name="Wahlund T.M."/>
            <person name="Williams B."/>
            <person name="Wilson W."/>
            <person name="Wolfe G."/>
            <person name="Wurch L.L."/>
        </authorList>
    </citation>
    <scope>NUCLEOTIDE SEQUENCE</scope>
</reference>
<keyword evidence="2" id="KW-1185">Reference proteome</keyword>
<protein>
    <recommendedName>
        <fullName evidence="3">G domain-containing protein</fullName>
    </recommendedName>
</protein>
<dbReference type="InterPro" id="IPR027417">
    <property type="entry name" value="P-loop_NTPase"/>
</dbReference>
<dbReference type="Proteomes" id="UP000013827">
    <property type="component" value="Unassembled WGS sequence"/>
</dbReference>
<dbReference type="PaxDb" id="2903-EOD17211"/>
<reference evidence="1" key="2">
    <citation type="submission" date="2024-10" db="UniProtKB">
        <authorList>
            <consortium name="EnsemblProtists"/>
        </authorList>
    </citation>
    <scope>IDENTIFICATION</scope>
</reference>
<dbReference type="EnsemblProtists" id="EOD17211">
    <property type="protein sequence ID" value="EOD17211"/>
    <property type="gene ID" value="EMIHUDRAFT_244264"/>
</dbReference>
<name>A0A0D3J126_EMIH1</name>
<dbReference type="KEGG" id="ehx:EMIHUDRAFT_244264"/>
<dbReference type="GeneID" id="17263373"/>
<evidence type="ECO:0000313" key="1">
    <source>
        <dbReference type="EnsemblProtists" id="EOD17211"/>
    </source>
</evidence>
<dbReference type="AlphaFoldDB" id="A0A0D3J126"/>
<evidence type="ECO:0000313" key="2">
    <source>
        <dbReference type="Proteomes" id="UP000013827"/>
    </source>
</evidence>
<accession>A0A0D3J126</accession>
<dbReference type="STRING" id="2903.R1E2F1"/>